<sequence>MGKFILIDLKKRDEKKKLRELCHEIVKDFSEWVRNYEVDDNTPPNEEECAALEEAKFEELKAAFEEQAQHLRRITTLVEMKTLDTYAALDMRRGYLYRRFADDVEELEEQAGRMLTHCVKTLETKVSEVSDMLPMTEAQIGEEMEQMKNVLTGWIETNFPDGVGGLDSYDDELPDGTPSYSEFLESVGAAEADLMEKNAAAIEAEVAEAKEEYSTMLKAKVNEAINKAVEEIIQDINEDAKEEEFDYLDEDARAELLETLAQEVKDYGASRLDE</sequence>
<name>A0A7S2EBA8_9STRA</name>
<organism evidence="2">
    <name type="scientific">Ditylum brightwellii</name>
    <dbReference type="NCBI Taxonomy" id="49249"/>
    <lineage>
        <taxon>Eukaryota</taxon>
        <taxon>Sar</taxon>
        <taxon>Stramenopiles</taxon>
        <taxon>Ochrophyta</taxon>
        <taxon>Bacillariophyta</taxon>
        <taxon>Mediophyceae</taxon>
        <taxon>Lithodesmiophycidae</taxon>
        <taxon>Lithodesmiales</taxon>
        <taxon>Lithodesmiaceae</taxon>
        <taxon>Ditylum</taxon>
    </lineage>
</organism>
<keyword evidence="1" id="KW-0175">Coiled coil</keyword>
<proteinExistence type="predicted"/>
<gene>
    <name evidence="2" type="ORF">DBRI1063_LOCUS9174</name>
</gene>
<feature type="coiled-coil region" evidence="1">
    <location>
        <begin position="192"/>
        <end position="219"/>
    </location>
</feature>
<evidence type="ECO:0000256" key="1">
    <source>
        <dbReference type="SAM" id="Coils"/>
    </source>
</evidence>
<evidence type="ECO:0000313" key="2">
    <source>
        <dbReference type="EMBL" id="CAD9326482.1"/>
    </source>
</evidence>
<dbReference type="EMBL" id="HBGN01014344">
    <property type="protein sequence ID" value="CAD9326482.1"/>
    <property type="molecule type" value="Transcribed_RNA"/>
</dbReference>
<protein>
    <submittedName>
        <fullName evidence="2">Uncharacterized protein</fullName>
    </submittedName>
</protein>
<accession>A0A7S2EBA8</accession>
<reference evidence="2" key="1">
    <citation type="submission" date="2021-01" db="EMBL/GenBank/DDBJ databases">
        <authorList>
            <person name="Corre E."/>
            <person name="Pelletier E."/>
            <person name="Niang G."/>
            <person name="Scheremetjew M."/>
            <person name="Finn R."/>
            <person name="Kale V."/>
            <person name="Holt S."/>
            <person name="Cochrane G."/>
            <person name="Meng A."/>
            <person name="Brown T."/>
            <person name="Cohen L."/>
        </authorList>
    </citation>
    <scope>NUCLEOTIDE SEQUENCE</scope>
    <source>
        <strain evidence="2">Pop2</strain>
    </source>
</reference>
<dbReference type="AlphaFoldDB" id="A0A7S2EBA8"/>